<evidence type="ECO:0000313" key="2">
    <source>
        <dbReference type="Proteomes" id="UP001216510"/>
    </source>
</evidence>
<organism evidence="1 2">
    <name type="scientific">Pseudoduganella chitinolytica</name>
    <dbReference type="NCBI Taxonomy" id="34070"/>
    <lineage>
        <taxon>Bacteria</taxon>
        <taxon>Pseudomonadati</taxon>
        <taxon>Pseudomonadota</taxon>
        <taxon>Betaproteobacteria</taxon>
        <taxon>Burkholderiales</taxon>
        <taxon>Oxalobacteraceae</taxon>
        <taxon>Telluria group</taxon>
        <taxon>Pseudoduganella</taxon>
    </lineage>
</organism>
<dbReference type="RefSeq" id="WP_277417529.1">
    <property type="nucleotide sequence ID" value="NZ_CP119083.1"/>
</dbReference>
<evidence type="ECO:0000313" key="1">
    <source>
        <dbReference type="EMBL" id="WEF34858.1"/>
    </source>
</evidence>
<dbReference type="EMBL" id="CP119083">
    <property type="protein sequence ID" value="WEF34858.1"/>
    <property type="molecule type" value="Genomic_DNA"/>
</dbReference>
<name>A0ABY8BIS7_9BURK</name>
<keyword evidence="2" id="KW-1185">Reference proteome</keyword>
<dbReference type="Proteomes" id="UP001216510">
    <property type="component" value="Chromosome"/>
</dbReference>
<protein>
    <submittedName>
        <fullName evidence="1">Uncharacterized protein</fullName>
    </submittedName>
</protein>
<sequence length="607" mass="65978">MLVKVRNAGAAGVIKDLSKHELPLGAWTDASNVRFLDGYCQPFLGHGSVFGAPAVTPYHTLPVAANGKRYWLYASSDKVYAVSLSGGDPAHLDLTPQDTTLGLKYAAQPMFGALGLNAGTSTNIGTHQPAQAFGGTAYSSLQAGLQESAMSSHVAAPSFSRSALQAGVMPANAPTQAATLTVGLVTTDRPLNMQPNQITSTLLSGIPIINPGNLTDPPQRWNLDEESRFETLDNWPDDTFCQSLRSYKGYLVALNITKNGQNYPFMVKWSSPAEPGAVPSTWDIADRTQDAGEYDLAESNGRIVDGLQLRDSFMIYKEDSVWRMDYTGGDYVFRFTKVLGVSGALNRNCIADIDGAHIVLTGSDVILHDGQQGASILDKRARRALFQDFDVSATDRAFIVKNPFLNEVFICYASVGYSVPNRALVYNYVDKTVTYRDMPSVHHANYGPLDAGLGDTWDSDSDPWESDLTLWNGPDFTPNSARVLMASDAQKLLLLDSSATYDGEKPSSYLERVGLSFDLPERIKLVRGVRARITGNVGSTVLIRVGASDDPYADPEYDEPIEHVIGETVSADCMVSGRYIALRIESGTAYFYRLDSFDVDVVDVGAY</sequence>
<accession>A0ABY8BIS7</accession>
<gene>
    <name evidence="1" type="ORF">PX653_08880</name>
</gene>
<reference evidence="1 2" key="1">
    <citation type="submission" date="2023-02" db="EMBL/GenBank/DDBJ databases">
        <title>Gemone sequence of Telluria chitinolytica ACM 3522T.</title>
        <authorList>
            <person name="Frediansyah A."/>
            <person name="Miess H."/>
            <person name="Gross H."/>
        </authorList>
    </citation>
    <scope>NUCLEOTIDE SEQUENCE [LARGE SCALE GENOMIC DNA]</scope>
    <source>
        <strain evidence="1 2">ACM 3522</strain>
    </source>
</reference>
<proteinExistence type="predicted"/>